<dbReference type="GO" id="GO:0005737">
    <property type="term" value="C:cytoplasm"/>
    <property type="evidence" value="ECO:0007669"/>
    <property type="project" value="TreeGrafter"/>
</dbReference>
<dbReference type="GO" id="GO:0019748">
    <property type="term" value="P:secondary metabolic process"/>
    <property type="evidence" value="ECO:0007669"/>
    <property type="project" value="TreeGrafter"/>
</dbReference>
<dbReference type="Gene3D" id="3.20.20.140">
    <property type="entry name" value="Metal-dependent hydrolases"/>
    <property type="match status" value="1"/>
</dbReference>
<feature type="region of interest" description="Disordered" evidence="2">
    <location>
        <begin position="72"/>
        <end position="93"/>
    </location>
</feature>
<dbReference type="SUPFAM" id="SSF51556">
    <property type="entry name" value="Metallo-dependent hydrolases"/>
    <property type="match status" value="1"/>
</dbReference>
<dbReference type="Pfam" id="PF04909">
    <property type="entry name" value="Amidohydro_2"/>
    <property type="match status" value="1"/>
</dbReference>
<name>E5FNF3_SORCE</name>
<accession>E5FNF3</accession>
<dbReference type="GO" id="GO:0016831">
    <property type="term" value="F:carboxy-lyase activity"/>
    <property type="evidence" value="ECO:0007669"/>
    <property type="project" value="InterPro"/>
</dbReference>
<evidence type="ECO:0000313" key="4">
    <source>
        <dbReference type="EMBL" id="ADN68492.1"/>
    </source>
</evidence>
<proteinExistence type="predicted"/>
<evidence type="ECO:0000259" key="3">
    <source>
        <dbReference type="Pfam" id="PF04909"/>
    </source>
</evidence>
<evidence type="ECO:0000256" key="2">
    <source>
        <dbReference type="SAM" id="MobiDB-lite"/>
    </source>
</evidence>
<dbReference type="PANTHER" id="PTHR21240:SF28">
    <property type="entry name" value="ISO-OROTATE DECARBOXYLASE (EUROFUNG)"/>
    <property type="match status" value="1"/>
</dbReference>
<organism evidence="4">
    <name type="scientific">Sorangium cellulosum</name>
    <name type="common">Polyangium cellulosum</name>
    <dbReference type="NCBI Taxonomy" id="56"/>
    <lineage>
        <taxon>Bacteria</taxon>
        <taxon>Pseudomonadati</taxon>
        <taxon>Myxococcota</taxon>
        <taxon>Polyangia</taxon>
        <taxon>Polyangiales</taxon>
        <taxon>Polyangiaceae</taxon>
        <taxon>Sorangium</taxon>
    </lineage>
</organism>
<dbReference type="InterPro" id="IPR032466">
    <property type="entry name" value="Metal_Hydrolase"/>
</dbReference>
<dbReference type="GO" id="GO:0016787">
    <property type="term" value="F:hydrolase activity"/>
    <property type="evidence" value="ECO:0007669"/>
    <property type="project" value="InterPro"/>
</dbReference>
<dbReference type="AlphaFoldDB" id="E5FNF3"/>
<protein>
    <submittedName>
        <fullName evidence="4">SorR</fullName>
    </submittedName>
</protein>
<gene>
    <name evidence="4" type="primary">sorR</name>
</gene>
<evidence type="ECO:0000256" key="1">
    <source>
        <dbReference type="ARBA" id="ARBA00023239"/>
    </source>
</evidence>
<sequence>MAYQIKKFPYSGAIDADGHVLEPADLWENYLEQKYKPRALRIKVGSDGYEYLDVDGRPATRVEKGSLGILGAMGSDDMRPRPDRRYADSRPFGSADPKERLELLKQENLDAVLLYPTLSIMWEADVRDPELALAYSRAYNRWIADFCRNSGGRLVPIAQLTLLDPEGSAAELERAVRDGCKGAWVTCFNHRRVLHGDPRHDALFAKCCELDVPIAIHPTLTPHDTAAGIFDWPEHRRHWGEQLWLRSIVQQALISFFSLGTFDRFPKLRLGVLESGAGWIGAMLDRLDAFTESFKFRGKALSATEYFRRQCFVSGDPDETAAPHTIDHIGADCFIWATDYPHPDHPHTWVDDLKRFASVLSPATRAKVLGGNVKRIYRLDFAS</sequence>
<reference evidence="4" key="1">
    <citation type="journal article" date="2010" name="ChemBioChem">
        <title>Analysis of the sorangicin gene cluster reinforces the utility of a combined phylogenetic/retrobiosynthetic analysis for deciphering natural product assembly by trans-AT PKS.</title>
        <authorList>
            <person name="Irschik H."/>
            <person name="Kopp M."/>
            <person name="Weissman K.J."/>
            <person name="Buntin K."/>
            <person name="Piel J."/>
            <person name="Muller R."/>
        </authorList>
    </citation>
    <scope>NUCLEOTIDE SEQUENCE</scope>
    <source>
        <strain evidence="4">So ce12</strain>
    </source>
</reference>
<dbReference type="InterPro" id="IPR006680">
    <property type="entry name" value="Amidohydro-rel"/>
</dbReference>
<dbReference type="PANTHER" id="PTHR21240">
    <property type="entry name" value="2-AMINO-3-CARBOXYLMUCONATE-6-SEMIALDEHYDE DECARBOXYLASE"/>
    <property type="match status" value="1"/>
</dbReference>
<dbReference type="InterPro" id="IPR032465">
    <property type="entry name" value="ACMSD"/>
</dbReference>
<keyword evidence="1" id="KW-0456">Lyase</keyword>
<feature type="domain" description="Amidohydrolase-related" evidence="3">
    <location>
        <begin position="14"/>
        <end position="379"/>
    </location>
</feature>
<dbReference type="EMBL" id="HM584908">
    <property type="protein sequence ID" value="ADN68492.1"/>
    <property type="molecule type" value="Genomic_DNA"/>
</dbReference>
<feature type="compositionally biased region" description="Basic and acidic residues" evidence="2">
    <location>
        <begin position="76"/>
        <end position="88"/>
    </location>
</feature>